<accession>A0ABS7FP84</accession>
<proteinExistence type="predicted"/>
<reference evidence="2 3" key="1">
    <citation type="submission" date="2021-07" db="EMBL/GenBank/DDBJ databases">
        <title>Actinomadura sp. PM05-2 isolated from lichen.</title>
        <authorList>
            <person name="Somphong A."/>
            <person name="Phongsopitanun W."/>
            <person name="Tanasupawat S."/>
            <person name="Peongsungnone V."/>
        </authorList>
    </citation>
    <scope>NUCLEOTIDE SEQUENCE [LARGE SCALE GENOMIC DNA]</scope>
    <source>
        <strain evidence="2 3">PM05-2</strain>
    </source>
</reference>
<dbReference type="InterPro" id="IPR007278">
    <property type="entry name" value="DUF397"/>
</dbReference>
<keyword evidence="3" id="KW-1185">Reference proteome</keyword>
<organism evidence="2 3">
    <name type="scientific">Actinomadura parmotrematis</name>
    <dbReference type="NCBI Taxonomy" id="2864039"/>
    <lineage>
        <taxon>Bacteria</taxon>
        <taxon>Bacillati</taxon>
        <taxon>Actinomycetota</taxon>
        <taxon>Actinomycetes</taxon>
        <taxon>Streptosporangiales</taxon>
        <taxon>Thermomonosporaceae</taxon>
        <taxon>Actinomadura</taxon>
    </lineage>
</organism>
<gene>
    <name evidence="2" type="ORF">K1Y72_07425</name>
</gene>
<dbReference type="Proteomes" id="UP000774570">
    <property type="component" value="Unassembled WGS sequence"/>
</dbReference>
<evidence type="ECO:0000313" key="3">
    <source>
        <dbReference type="Proteomes" id="UP000774570"/>
    </source>
</evidence>
<protein>
    <submittedName>
        <fullName evidence="2">DUF397 domain-containing protein</fullName>
    </submittedName>
</protein>
<dbReference type="RefSeq" id="WP_220164587.1">
    <property type="nucleotide sequence ID" value="NZ_JAIBOA010000004.1"/>
</dbReference>
<dbReference type="Pfam" id="PF04149">
    <property type="entry name" value="DUF397"/>
    <property type="match status" value="1"/>
</dbReference>
<sequence>MDLSNAPWRKSTKSHDNGDACVELANATGVIGIRDTKNRAAGHVTVSRENARALIAAVKAL</sequence>
<comment type="caution">
    <text evidence="2">The sequence shown here is derived from an EMBL/GenBank/DDBJ whole genome shotgun (WGS) entry which is preliminary data.</text>
</comment>
<evidence type="ECO:0000313" key="2">
    <source>
        <dbReference type="EMBL" id="MBW8482192.1"/>
    </source>
</evidence>
<name>A0ABS7FP84_9ACTN</name>
<feature type="domain" description="DUF397" evidence="1">
    <location>
        <begin position="6"/>
        <end position="59"/>
    </location>
</feature>
<evidence type="ECO:0000259" key="1">
    <source>
        <dbReference type="Pfam" id="PF04149"/>
    </source>
</evidence>
<dbReference type="EMBL" id="JAIBOA010000004">
    <property type="protein sequence ID" value="MBW8482192.1"/>
    <property type="molecule type" value="Genomic_DNA"/>
</dbReference>